<protein>
    <submittedName>
        <fullName evidence="1">Four-helix bundle copper-binding protein</fullName>
    </submittedName>
</protein>
<dbReference type="OrthoDB" id="5396211at2"/>
<evidence type="ECO:0000313" key="1">
    <source>
        <dbReference type="EMBL" id="RXN83327.1"/>
    </source>
</evidence>
<accession>A0A4Q1HCM1</accession>
<gene>
    <name evidence="1" type="ORF">C7R54_28010</name>
</gene>
<dbReference type="Pfam" id="PF03860">
    <property type="entry name" value="Csp"/>
    <property type="match status" value="1"/>
</dbReference>
<comment type="caution">
    <text evidence="1">The sequence shown here is derived from an EMBL/GenBank/DDBJ whole genome shotgun (WGS) entry which is preliminary data.</text>
</comment>
<dbReference type="EMBL" id="PYAL01000010">
    <property type="protein sequence ID" value="RXN83327.1"/>
    <property type="molecule type" value="Genomic_DNA"/>
</dbReference>
<sequence length="110" mass="11417">MTDRRFGECIRACYACAEACDRCAAACLAEGHAAEMARCVALDIECGASCRYAAGVMARGTEYAERACALCAEVCNACGAECGRHAEDHCKQCAQACRACAALCSAMAAV</sequence>
<evidence type="ECO:0000313" key="2">
    <source>
        <dbReference type="Proteomes" id="UP000290849"/>
    </source>
</evidence>
<dbReference type="Gene3D" id="1.20.1270.360">
    <property type="match status" value="1"/>
</dbReference>
<organism evidence="1 2">
    <name type="scientific">Achromobacter aloeverae</name>
    <dbReference type="NCBI Taxonomy" id="1750518"/>
    <lineage>
        <taxon>Bacteria</taxon>
        <taxon>Pseudomonadati</taxon>
        <taxon>Pseudomonadota</taxon>
        <taxon>Betaproteobacteria</taxon>
        <taxon>Burkholderiales</taxon>
        <taxon>Alcaligenaceae</taxon>
        <taxon>Achromobacter</taxon>
    </lineage>
</organism>
<proteinExistence type="predicted"/>
<dbReference type="InterPro" id="IPR044543">
    <property type="entry name" value="YHJQ-like"/>
</dbReference>
<keyword evidence="2" id="KW-1185">Reference proteome</keyword>
<dbReference type="RefSeq" id="WP_129154219.1">
    <property type="nucleotide sequence ID" value="NZ_JBHSDO010000003.1"/>
</dbReference>
<dbReference type="InterPro" id="IPR005560">
    <property type="entry name" value="Csp_YhjQ"/>
</dbReference>
<reference evidence="1 2" key="1">
    <citation type="journal article" date="2017" name="Int. J. Syst. Evol. Microbiol.">
        <title>Achromobacter aloeverae sp. nov., isolated from the root of Aloe vera (L.) Burm.f.</title>
        <authorList>
            <person name="Kuncharoen N."/>
            <person name="Muramatsu Y."/>
            <person name="Shibata C."/>
            <person name="Kamakura Y."/>
            <person name="Nakagawa Y."/>
            <person name="Tanasupawat S."/>
        </authorList>
    </citation>
    <scope>NUCLEOTIDE SEQUENCE [LARGE SCALE GENOMIC DNA]</scope>
    <source>
        <strain evidence="1 2">AVA-1</strain>
    </source>
</reference>
<name>A0A4Q1HCM1_9BURK</name>
<dbReference type="AlphaFoldDB" id="A0A4Q1HCM1"/>
<dbReference type="CDD" id="cd08026">
    <property type="entry name" value="DUF326"/>
    <property type="match status" value="1"/>
</dbReference>
<dbReference type="PANTHER" id="PTHR37310">
    <property type="entry name" value="CYTOPLASMIC PROTEIN-RELATED"/>
    <property type="match status" value="1"/>
</dbReference>
<dbReference type="Proteomes" id="UP000290849">
    <property type="component" value="Unassembled WGS sequence"/>
</dbReference>
<dbReference type="PANTHER" id="PTHR37310:SF1">
    <property type="entry name" value="CYTOPLASMIC PROTEIN"/>
    <property type="match status" value="1"/>
</dbReference>